<sequence>MRKRRTEELGLESPDPAPPPARHELWKAARTKFDGQFTSQSTQEISQRIVYRLEKQPIAQPMNEAREEREDHDAISILTSRLNKLRKGPVGCCGS</sequence>
<evidence type="ECO:0000313" key="2">
    <source>
        <dbReference type="EMBL" id="KOM47909.1"/>
    </source>
</evidence>
<proteinExistence type="predicted"/>
<dbReference type="Gramene" id="KOM47909">
    <property type="protein sequence ID" value="KOM47909"/>
    <property type="gene ID" value="LR48_Vigan07g161300"/>
</dbReference>
<accession>A0A0L9UZD6</accession>
<dbReference type="EMBL" id="CM003377">
    <property type="protein sequence ID" value="KOM47909.1"/>
    <property type="molecule type" value="Genomic_DNA"/>
</dbReference>
<gene>
    <name evidence="2" type="ORF">LR48_Vigan07g161300</name>
</gene>
<dbReference type="Proteomes" id="UP000053144">
    <property type="component" value="Chromosome 7"/>
</dbReference>
<protein>
    <submittedName>
        <fullName evidence="2">Uncharacterized protein</fullName>
    </submittedName>
</protein>
<name>A0A0L9UZD6_PHAAN</name>
<dbReference type="AlphaFoldDB" id="A0A0L9UZD6"/>
<reference evidence="3" key="1">
    <citation type="journal article" date="2015" name="Proc. Natl. Acad. Sci. U.S.A.">
        <title>Genome sequencing of adzuki bean (Vigna angularis) provides insight into high starch and low fat accumulation and domestication.</title>
        <authorList>
            <person name="Yang K."/>
            <person name="Tian Z."/>
            <person name="Chen C."/>
            <person name="Luo L."/>
            <person name="Zhao B."/>
            <person name="Wang Z."/>
            <person name="Yu L."/>
            <person name="Li Y."/>
            <person name="Sun Y."/>
            <person name="Li W."/>
            <person name="Chen Y."/>
            <person name="Li Y."/>
            <person name="Zhang Y."/>
            <person name="Ai D."/>
            <person name="Zhao J."/>
            <person name="Shang C."/>
            <person name="Ma Y."/>
            <person name="Wu B."/>
            <person name="Wang M."/>
            <person name="Gao L."/>
            <person name="Sun D."/>
            <person name="Zhang P."/>
            <person name="Guo F."/>
            <person name="Wang W."/>
            <person name="Li Y."/>
            <person name="Wang J."/>
            <person name="Varshney R.K."/>
            <person name="Wang J."/>
            <person name="Ling H.Q."/>
            <person name="Wan P."/>
        </authorList>
    </citation>
    <scope>NUCLEOTIDE SEQUENCE</scope>
    <source>
        <strain evidence="3">cv. Jingnong 6</strain>
    </source>
</reference>
<organism evidence="2 3">
    <name type="scientific">Phaseolus angularis</name>
    <name type="common">Azuki bean</name>
    <name type="synonym">Vigna angularis</name>
    <dbReference type="NCBI Taxonomy" id="3914"/>
    <lineage>
        <taxon>Eukaryota</taxon>
        <taxon>Viridiplantae</taxon>
        <taxon>Streptophyta</taxon>
        <taxon>Embryophyta</taxon>
        <taxon>Tracheophyta</taxon>
        <taxon>Spermatophyta</taxon>
        <taxon>Magnoliopsida</taxon>
        <taxon>eudicotyledons</taxon>
        <taxon>Gunneridae</taxon>
        <taxon>Pentapetalae</taxon>
        <taxon>rosids</taxon>
        <taxon>fabids</taxon>
        <taxon>Fabales</taxon>
        <taxon>Fabaceae</taxon>
        <taxon>Papilionoideae</taxon>
        <taxon>50 kb inversion clade</taxon>
        <taxon>NPAAA clade</taxon>
        <taxon>indigoferoid/millettioid clade</taxon>
        <taxon>Phaseoleae</taxon>
        <taxon>Vigna</taxon>
    </lineage>
</organism>
<feature type="region of interest" description="Disordered" evidence="1">
    <location>
        <begin position="1"/>
        <end position="22"/>
    </location>
</feature>
<evidence type="ECO:0000313" key="3">
    <source>
        <dbReference type="Proteomes" id="UP000053144"/>
    </source>
</evidence>
<evidence type="ECO:0000256" key="1">
    <source>
        <dbReference type="SAM" id="MobiDB-lite"/>
    </source>
</evidence>